<dbReference type="GO" id="GO:1990423">
    <property type="term" value="C:RZZ complex"/>
    <property type="evidence" value="ECO:0007669"/>
    <property type="project" value="TreeGrafter"/>
</dbReference>
<accession>A0AAR2KYI8</accession>
<evidence type="ECO:0000259" key="1">
    <source>
        <dbReference type="Pfam" id="PF10493"/>
    </source>
</evidence>
<dbReference type="InterPro" id="IPR019527">
    <property type="entry name" value="RZZ-complex_KNTC1/ROD_C"/>
</dbReference>
<feature type="domain" description="RZZ complex subunit KNTC1/ROD C-terminal" evidence="1">
    <location>
        <begin position="1345"/>
        <end position="1762"/>
    </location>
</feature>
<dbReference type="Pfam" id="PF24520">
    <property type="entry name" value="ARM_KNTC1_1st"/>
    <property type="match status" value="1"/>
</dbReference>
<dbReference type="InterPro" id="IPR055402">
    <property type="entry name" value="KNTC1_N"/>
</dbReference>
<evidence type="ECO:0000313" key="6">
    <source>
        <dbReference type="Ensembl" id="ENSPNAP00000067442.1"/>
    </source>
</evidence>
<protein>
    <recommendedName>
        <fullName evidence="8">RZZ complex subunit KNTC1/ROD C-terminal domain-containing protein</fullName>
    </recommendedName>
</protein>
<evidence type="ECO:0000259" key="5">
    <source>
        <dbReference type="Pfam" id="PF24520"/>
    </source>
</evidence>
<feature type="domain" description="KNTC1 second ARM-repeats" evidence="4">
    <location>
        <begin position="521"/>
        <end position="684"/>
    </location>
</feature>
<evidence type="ECO:0000259" key="4">
    <source>
        <dbReference type="Pfam" id="PF24516"/>
    </source>
</evidence>
<dbReference type="InterPro" id="IPR055405">
    <property type="entry name" value="ARM_KNTC1_3rd"/>
</dbReference>
<dbReference type="Ensembl" id="ENSPNAT00000056159.1">
    <property type="protein sequence ID" value="ENSPNAP00000067442.1"/>
    <property type="gene ID" value="ENSPNAG00000009055.2"/>
</dbReference>
<evidence type="ECO:0000313" key="7">
    <source>
        <dbReference type="Proteomes" id="UP001501920"/>
    </source>
</evidence>
<dbReference type="GeneTree" id="ENSGT00390000007883"/>
<dbReference type="GO" id="GO:0005737">
    <property type="term" value="C:cytoplasm"/>
    <property type="evidence" value="ECO:0007669"/>
    <property type="project" value="TreeGrafter"/>
</dbReference>
<dbReference type="Pfam" id="PF10493">
    <property type="entry name" value="Rod_C"/>
    <property type="match status" value="1"/>
</dbReference>
<proteinExistence type="predicted"/>
<dbReference type="Pfam" id="PF24506">
    <property type="entry name" value="KNTC1_N"/>
    <property type="match status" value="1"/>
</dbReference>
<name>A0AAR2KYI8_PYGNA</name>
<dbReference type="InterPro" id="IPR055404">
    <property type="entry name" value="ARM_KNTC1_2nd"/>
</dbReference>
<dbReference type="InterPro" id="IPR052802">
    <property type="entry name" value="KNTC1"/>
</dbReference>
<dbReference type="PANTHER" id="PTHR15688">
    <property type="entry name" value="KINETOCHORE-ASSOCIATED PROTEIN 1"/>
    <property type="match status" value="1"/>
</dbReference>
<dbReference type="GO" id="GO:0007094">
    <property type="term" value="P:mitotic spindle assembly checkpoint signaling"/>
    <property type="evidence" value="ECO:0007669"/>
    <property type="project" value="TreeGrafter"/>
</dbReference>
<dbReference type="GO" id="GO:0000070">
    <property type="term" value="P:mitotic sister chromatid segregation"/>
    <property type="evidence" value="ECO:0007669"/>
    <property type="project" value="TreeGrafter"/>
</dbReference>
<feature type="domain" description="KNTC1 N-terminal" evidence="2">
    <location>
        <begin position="20"/>
        <end position="121"/>
    </location>
</feature>
<feature type="domain" description="KNTC1 third ARM-repeats" evidence="3">
    <location>
        <begin position="1078"/>
        <end position="1296"/>
    </location>
</feature>
<dbReference type="Pfam" id="PF24515">
    <property type="entry name" value="ARM_KNTC1_3rd"/>
    <property type="match status" value="1"/>
</dbReference>
<keyword evidence="7" id="KW-1185">Reference proteome</keyword>
<dbReference type="PANTHER" id="PTHR15688:SF1">
    <property type="entry name" value="KINETOCHORE-ASSOCIATED PROTEIN 1"/>
    <property type="match status" value="1"/>
</dbReference>
<evidence type="ECO:0000259" key="3">
    <source>
        <dbReference type="Pfam" id="PF24515"/>
    </source>
</evidence>
<reference evidence="6" key="2">
    <citation type="submission" date="2025-08" db="UniProtKB">
        <authorList>
            <consortium name="Ensembl"/>
        </authorList>
    </citation>
    <scope>IDENTIFICATION</scope>
</reference>
<dbReference type="GO" id="GO:0031267">
    <property type="term" value="F:small GTPase binding"/>
    <property type="evidence" value="ECO:0007669"/>
    <property type="project" value="TreeGrafter"/>
</dbReference>
<dbReference type="GO" id="GO:0005828">
    <property type="term" value="C:kinetochore microtubule"/>
    <property type="evidence" value="ECO:0007669"/>
    <property type="project" value="TreeGrafter"/>
</dbReference>
<dbReference type="Proteomes" id="UP001501920">
    <property type="component" value="Chromosome 20"/>
</dbReference>
<dbReference type="GO" id="GO:1903394">
    <property type="term" value="P:protein localization to kinetochore involved in kinetochore assembly"/>
    <property type="evidence" value="ECO:0007669"/>
    <property type="project" value="TreeGrafter"/>
</dbReference>
<dbReference type="InterPro" id="IPR055403">
    <property type="entry name" value="ARM_KNTC1_1st"/>
</dbReference>
<evidence type="ECO:0008006" key="8">
    <source>
        <dbReference type="Google" id="ProtNLM"/>
    </source>
</evidence>
<sequence length="1845" mass="209736">MWNNVELLINEDTNTVRLSSDSEHGSALYQVDTLVRISPSEKVPSNPRIYASNNQNCCLVVADATVVLFDPSFQTVLAHLYFDTSVDAVSVCPQGHFLFVAERNGNLHIIYVPLKKTILTKGTLSLWDSHSLVMLCCWPDLYILDFMLLSEGDSPHLQKLLVQSLPTMDVLYCLEVSAVSSLVQKTISMDVIYLLEGITDNSKRLNRLLYKHKFEEAEKFALAFELDVELVYKVKLDFVLEKLASVAIKAQDQDVWAGLVEEAKINLMKIMDEQYVVQYCLNAFWPTLSTAEEMLNYAANRFPSSQIQSALAKLATFCNLYGSDNFNGVSWIEFLNSTDYLKIILRFLREGNLSRAQYLWLRHECEFASKFDERSLNALLNSISPDIPSQDLSIWLKGVVVPFMWKVLPKGQVFWLKNCWPQNGLVLAELGLPSFWMSINLTEDYRTEEVEHLKVLVTNLRQLCDLYAKYNCRLSLSDFEMVGIMAFLMLDKVLAPELIPGVIESSVRPYALEHRLDLDQILLDYIKDLLDCCSSQITSLFTEWEAKAVAVLHCMTDTNLVMDALLELMYKAVVPWSDTIEKLVQQHLEKEHPKQELLKESYRLMEMKKLLRCYGIRNLTLSNSRETMMLVRHILKQDLPTSLEDSLKLAEAYKLSSSHIYYIHCIQLLEHNKREKCIAQLKKLPPAETELVIERLTSWARLQLQIKEHICEEVCGAPPLLLQYLLTWKVAALKNLPSIFISAHASAHAKEDFDIILTPEEYDDPAVRQQFNQQLITAYENTRAWRHSGKKHPDKTLSTEAGLHRLARHLQRTEQELWADLAVRALDAGNVEKALKILSELYQHHPNSSTGRVLFSTAQRLCQMLEDNVPMVLPERVNLPALIHKLACQAVTICHTDLLLDCVELCKGTRGAADVYRQCQIDDCGFVAKVHFLSDDSYAESTVQDVFNEDGIVLDPVSVLPVQYKITTSLLPLSGMNSQEKKSTFHSLGCSCLSYCALQEGTDFVRPLLGPMATMLQSLQECSQLELAFRLLLESYGSILQHFVSNNMDLALSMKVGQECLKHKAQDLKTALSSIKVVVVSLLHKVLNWRVVDCDLAIGLCTILCKSEVLNALWKIITSAWQNYSKIMAVAMVGAHFSSLYDDEEEKQKFLSVITDAEWGIKLGKLGVSIQPVFRQCSETKRNLIPILVKNRKITAEILQEYCNTYGLDSDSAVSLFITTLLLQEEGEYKRGELEGGDPVLAPGDEDAPLGHEDILERALRIVPQLSSTRDLVISLHTALSKLNPYNYERIERVLKTIQTADESTTVLPLSQMMGLVQHLKSHIRISPPTDLENTYLLENSLEGTPLANTRLPFHLLLQTNHYFWKIISPEMNEETLPTLLLISKLMKVSLDKLYALAVNHVVKHDLMPLLLDQAKRTQAHSSKRDTATVMQNIFKYALCIQNLELAAATIHKIAQDLPLGAEKTMLLKFSLELVQKLLKSDTLEGLRTRGEMLTSKLQSQYQRSATENALMSFQLDCPELLKLTGLPGRLIVALFEHSSVVESMKSPAGQIYPDIHTVAKEIASINGVDLLKIRNILLEKWLCKTEQSNGKVLVYLLQMHPMDISARLLSPILTAETWPLGGSGLRLTFEHRSRVLLCLIRIADSATLEALSHTPKDKVKYYLKCYVYLSQLETLNIPYNLEMFLISPKEGMIKGLWKNHSNEPQAVRLVADLCLEYEVFDLQLWSGILQKLLVFNMVCKQDYFFHSFIVPSFFRTWRSVILRFAQFSLMAYSLGTLLLIPCSKKREKQIQVSYLGIIYVQNNASRNLVCLSEMMSESILTFSRMENVTFLFLSFKVHFWGRLF</sequence>
<dbReference type="Pfam" id="PF24516">
    <property type="entry name" value="ARM_KNTC1_2nd"/>
    <property type="match status" value="1"/>
</dbReference>
<reference evidence="6 7" key="1">
    <citation type="submission" date="2020-10" db="EMBL/GenBank/DDBJ databases">
        <title>Pygocentrus nattereri (red-bellied piranha) genome, fPygNat1, primary haplotype.</title>
        <authorList>
            <person name="Myers G."/>
            <person name="Meyer A."/>
            <person name="Karagic N."/>
            <person name="Pippel M."/>
            <person name="Winkler S."/>
            <person name="Tracey A."/>
            <person name="Wood J."/>
            <person name="Formenti G."/>
            <person name="Howe K."/>
            <person name="Fedrigo O."/>
            <person name="Jarvis E.D."/>
        </authorList>
    </citation>
    <scope>NUCLEOTIDE SEQUENCE [LARGE SCALE GENOMIC DNA]</scope>
</reference>
<feature type="domain" description="KNTC1 first ARM-repeats" evidence="5">
    <location>
        <begin position="207"/>
        <end position="414"/>
    </location>
</feature>
<organism evidence="6 7">
    <name type="scientific">Pygocentrus nattereri</name>
    <name type="common">Red-bellied piranha</name>
    <dbReference type="NCBI Taxonomy" id="42514"/>
    <lineage>
        <taxon>Eukaryota</taxon>
        <taxon>Metazoa</taxon>
        <taxon>Chordata</taxon>
        <taxon>Craniata</taxon>
        <taxon>Vertebrata</taxon>
        <taxon>Euteleostomi</taxon>
        <taxon>Actinopterygii</taxon>
        <taxon>Neopterygii</taxon>
        <taxon>Teleostei</taxon>
        <taxon>Ostariophysi</taxon>
        <taxon>Characiformes</taxon>
        <taxon>Characoidei</taxon>
        <taxon>Pygocentrus</taxon>
    </lineage>
</organism>
<reference evidence="6" key="3">
    <citation type="submission" date="2025-09" db="UniProtKB">
        <authorList>
            <consortium name="Ensembl"/>
        </authorList>
    </citation>
    <scope>IDENTIFICATION</scope>
</reference>
<evidence type="ECO:0000259" key="2">
    <source>
        <dbReference type="Pfam" id="PF24506"/>
    </source>
</evidence>